<evidence type="ECO:0000256" key="2">
    <source>
        <dbReference type="SAM" id="Phobius"/>
    </source>
</evidence>
<keyword evidence="4" id="KW-1185">Reference proteome</keyword>
<dbReference type="GO" id="GO:0051082">
    <property type="term" value="F:unfolded protein binding"/>
    <property type="evidence" value="ECO:0007669"/>
    <property type="project" value="TreeGrafter"/>
</dbReference>
<feature type="compositionally biased region" description="Basic and acidic residues" evidence="1">
    <location>
        <begin position="159"/>
        <end position="170"/>
    </location>
</feature>
<keyword evidence="2" id="KW-1133">Transmembrane helix</keyword>
<dbReference type="GO" id="GO:0006888">
    <property type="term" value="P:endoplasmic reticulum to Golgi vesicle-mediated transport"/>
    <property type="evidence" value="ECO:0007669"/>
    <property type="project" value="TreeGrafter"/>
</dbReference>
<keyword evidence="2" id="KW-0812">Transmembrane</keyword>
<feature type="compositionally biased region" description="Basic residues" evidence="1">
    <location>
        <begin position="230"/>
        <end position="242"/>
    </location>
</feature>
<proteinExistence type="predicted"/>
<comment type="caution">
    <text evidence="3">The sequence shown here is derived from an EMBL/GenBank/DDBJ whole genome shotgun (WGS) entry which is preliminary data.</text>
</comment>
<feature type="compositionally biased region" description="Basic and acidic residues" evidence="1">
    <location>
        <begin position="179"/>
        <end position="193"/>
    </location>
</feature>
<sequence>MGVRVAVIICTTSFLLGAFFTHWIADSVTLWQSPLTDAHLHAAAAYYSILSTMPRWMVSVFIVTATATGASLLLNVYDGRAGNIMFDGASLFLSSCALVVWGYSVIPNIARLSPRIFESGPFPSEFRQPTLEVASKNLVCSVALTGVLLLQAGRQWAEAKDGSHSKRETDTSAVADEPAAPHDLDTPRLEVARGRRRSHHDHLELDLDDDSTSTSSTRSASPRKKDGSYRKRRSIAGQTRRRSVGEAAG</sequence>
<feature type="transmembrane region" description="Helical" evidence="2">
    <location>
        <begin position="56"/>
        <end position="77"/>
    </location>
</feature>
<dbReference type="PANTHER" id="PTHR28228:SF1">
    <property type="entry name" value="SECRETORY COMPONENT PROTEIN SHR3"/>
    <property type="match status" value="1"/>
</dbReference>
<evidence type="ECO:0000256" key="1">
    <source>
        <dbReference type="SAM" id="MobiDB-lite"/>
    </source>
</evidence>
<evidence type="ECO:0000313" key="4">
    <source>
        <dbReference type="Proteomes" id="UP000886523"/>
    </source>
</evidence>
<evidence type="ECO:0008006" key="5">
    <source>
        <dbReference type="Google" id="ProtNLM"/>
    </source>
</evidence>
<feature type="region of interest" description="Disordered" evidence="1">
    <location>
        <begin position="159"/>
        <end position="249"/>
    </location>
</feature>
<evidence type="ECO:0000313" key="3">
    <source>
        <dbReference type="EMBL" id="KAF9505604.1"/>
    </source>
</evidence>
<dbReference type="AlphaFoldDB" id="A0A9P6AHT9"/>
<dbReference type="EMBL" id="MU129145">
    <property type="protein sequence ID" value="KAF9505604.1"/>
    <property type="molecule type" value="Genomic_DNA"/>
</dbReference>
<dbReference type="Pfam" id="PF08229">
    <property type="entry name" value="SHR3_chaperone"/>
    <property type="match status" value="1"/>
</dbReference>
<protein>
    <recommendedName>
        <fullName evidence="5">Shr3 amino acid permease chaperone</fullName>
    </recommendedName>
</protein>
<reference evidence="3" key="1">
    <citation type="journal article" date="2020" name="Nat. Commun.">
        <title>Large-scale genome sequencing of mycorrhizal fungi provides insights into the early evolution of symbiotic traits.</title>
        <authorList>
            <person name="Miyauchi S."/>
            <person name="Kiss E."/>
            <person name="Kuo A."/>
            <person name="Drula E."/>
            <person name="Kohler A."/>
            <person name="Sanchez-Garcia M."/>
            <person name="Morin E."/>
            <person name="Andreopoulos B."/>
            <person name="Barry K.W."/>
            <person name="Bonito G."/>
            <person name="Buee M."/>
            <person name="Carver A."/>
            <person name="Chen C."/>
            <person name="Cichocki N."/>
            <person name="Clum A."/>
            <person name="Culley D."/>
            <person name="Crous P.W."/>
            <person name="Fauchery L."/>
            <person name="Girlanda M."/>
            <person name="Hayes R.D."/>
            <person name="Keri Z."/>
            <person name="LaButti K."/>
            <person name="Lipzen A."/>
            <person name="Lombard V."/>
            <person name="Magnuson J."/>
            <person name="Maillard F."/>
            <person name="Murat C."/>
            <person name="Nolan M."/>
            <person name="Ohm R.A."/>
            <person name="Pangilinan J."/>
            <person name="Pereira M.F."/>
            <person name="Perotto S."/>
            <person name="Peter M."/>
            <person name="Pfister S."/>
            <person name="Riley R."/>
            <person name="Sitrit Y."/>
            <person name="Stielow J.B."/>
            <person name="Szollosi G."/>
            <person name="Zifcakova L."/>
            <person name="Stursova M."/>
            <person name="Spatafora J.W."/>
            <person name="Tedersoo L."/>
            <person name="Vaario L.M."/>
            <person name="Yamada A."/>
            <person name="Yan M."/>
            <person name="Wang P."/>
            <person name="Xu J."/>
            <person name="Bruns T."/>
            <person name="Baldrian P."/>
            <person name="Vilgalys R."/>
            <person name="Dunand C."/>
            <person name="Henrissat B."/>
            <person name="Grigoriev I.V."/>
            <person name="Hibbett D."/>
            <person name="Nagy L.G."/>
            <person name="Martin F.M."/>
        </authorList>
    </citation>
    <scope>NUCLEOTIDE SEQUENCE</scope>
    <source>
        <strain evidence="3">UP504</strain>
    </source>
</reference>
<dbReference type="InterPro" id="IPR013248">
    <property type="entry name" value="Psh3/Shr3"/>
</dbReference>
<feature type="transmembrane region" description="Helical" evidence="2">
    <location>
        <begin position="84"/>
        <end position="106"/>
    </location>
</feature>
<feature type="transmembrane region" description="Helical" evidence="2">
    <location>
        <begin position="5"/>
        <end position="25"/>
    </location>
</feature>
<dbReference type="OrthoDB" id="5229808at2759"/>
<dbReference type="Proteomes" id="UP000886523">
    <property type="component" value="Unassembled WGS sequence"/>
</dbReference>
<gene>
    <name evidence="3" type="ORF">BS47DRAFT_1334309</name>
</gene>
<keyword evidence="2" id="KW-0472">Membrane</keyword>
<organism evidence="3 4">
    <name type="scientific">Hydnum rufescens UP504</name>
    <dbReference type="NCBI Taxonomy" id="1448309"/>
    <lineage>
        <taxon>Eukaryota</taxon>
        <taxon>Fungi</taxon>
        <taxon>Dikarya</taxon>
        <taxon>Basidiomycota</taxon>
        <taxon>Agaricomycotina</taxon>
        <taxon>Agaricomycetes</taxon>
        <taxon>Cantharellales</taxon>
        <taxon>Hydnaceae</taxon>
        <taxon>Hydnum</taxon>
    </lineage>
</organism>
<name>A0A9P6AHT9_9AGAM</name>
<dbReference type="SMART" id="SM00786">
    <property type="entry name" value="SHR3_chaperone"/>
    <property type="match status" value="1"/>
</dbReference>
<dbReference type="GO" id="GO:0005789">
    <property type="term" value="C:endoplasmic reticulum membrane"/>
    <property type="evidence" value="ECO:0007669"/>
    <property type="project" value="TreeGrafter"/>
</dbReference>
<accession>A0A9P6AHT9</accession>
<dbReference type="PANTHER" id="PTHR28228">
    <property type="entry name" value="SECRETORY COMPONENT PROTEIN SHR3"/>
    <property type="match status" value="1"/>
</dbReference>